<reference evidence="3" key="1">
    <citation type="journal article" date="2019" name="Int. J. Syst. Evol. Microbiol.">
        <title>The Global Catalogue of Microorganisms (GCM) 10K type strain sequencing project: providing services to taxonomists for standard genome sequencing and annotation.</title>
        <authorList>
            <consortium name="The Broad Institute Genomics Platform"/>
            <consortium name="The Broad Institute Genome Sequencing Center for Infectious Disease"/>
            <person name="Wu L."/>
            <person name="Ma J."/>
        </authorList>
    </citation>
    <scope>NUCLEOTIDE SEQUENCE [LARGE SCALE GENOMIC DNA]</scope>
    <source>
        <strain evidence="3">KCTC 42424</strain>
    </source>
</reference>
<dbReference type="InterPro" id="IPR045758">
    <property type="entry name" value="AdeT1/2"/>
</dbReference>
<evidence type="ECO:0000313" key="2">
    <source>
        <dbReference type="EMBL" id="MFC3680919.1"/>
    </source>
</evidence>
<dbReference type="RefSeq" id="WP_376867022.1">
    <property type="nucleotide sequence ID" value="NZ_JBHRYB010000013.1"/>
</dbReference>
<comment type="caution">
    <text evidence="2">The sequence shown here is derived from an EMBL/GenBank/DDBJ whole genome shotgun (WGS) entry which is preliminary data.</text>
</comment>
<evidence type="ECO:0000256" key="1">
    <source>
        <dbReference type="SAM" id="SignalP"/>
    </source>
</evidence>
<feature type="signal peptide" evidence="1">
    <location>
        <begin position="1"/>
        <end position="23"/>
    </location>
</feature>
<organism evidence="2 3">
    <name type="scientific">Bacterioplanoides pacificum</name>
    <dbReference type="NCBI Taxonomy" id="1171596"/>
    <lineage>
        <taxon>Bacteria</taxon>
        <taxon>Pseudomonadati</taxon>
        <taxon>Pseudomonadota</taxon>
        <taxon>Gammaproteobacteria</taxon>
        <taxon>Oceanospirillales</taxon>
        <taxon>Oceanospirillaceae</taxon>
        <taxon>Bacterioplanoides</taxon>
    </lineage>
</organism>
<proteinExistence type="predicted"/>
<dbReference type="Pfam" id="PF19582">
    <property type="entry name" value="AdeT1_2"/>
    <property type="match status" value="1"/>
</dbReference>
<protein>
    <submittedName>
        <fullName evidence="2">Solute-binding protein</fullName>
    </submittedName>
</protein>
<sequence>MKTKLMNIWRCCVVLLCSGQLLAAPSQDVAREQLRQQAMNPKLSQQQRITAIKQLHTDMLVDGQIPRRKICVWDILGRNGPIYSAAKDQQARLLELGVMLDIDAYASESVLAEDLKAGQCDAALFTGIRARTFNKFTGTIDAIGAIPSSQHMNLLMKVLVNAKNAARMEEGQYVVMGFAPMGAAYIFVNDKSISSLPKAAGKKVAVMDYEPIQAEMILQLGANPVPTSMVSAGSKFNNGAVDVLPAPLVAYRVMELYRGMGESGGIVDYPFSQLTLQLIGRRDKFPTEIAQLVREDFYKRFAEIEALVEKQTGDINDRWWIPISDQEKSEYELMMMEARVELRERGYYDADMLRLQRKVRCKFNPAHPECAQSKE</sequence>
<feature type="chain" id="PRO_5045613000" evidence="1">
    <location>
        <begin position="24"/>
        <end position="375"/>
    </location>
</feature>
<dbReference type="Gene3D" id="3.40.190.170">
    <property type="entry name" value="Bacterial extracellular solute-binding protein, family 7"/>
    <property type="match status" value="1"/>
</dbReference>
<dbReference type="Proteomes" id="UP001595722">
    <property type="component" value="Unassembled WGS sequence"/>
</dbReference>
<keyword evidence="1" id="KW-0732">Signal</keyword>
<gene>
    <name evidence="2" type="ORF">ACFOMG_12490</name>
</gene>
<evidence type="ECO:0000313" key="3">
    <source>
        <dbReference type="Proteomes" id="UP001595722"/>
    </source>
</evidence>
<dbReference type="InterPro" id="IPR038404">
    <property type="entry name" value="TRAP_DctP_sf"/>
</dbReference>
<keyword evidence="3" id="KW-1185">Reference proteome</keyword>
<name>A0ABV7VTX1_9GAMM</name>
<accession>A0ABV7VTX1</accession>
<dbReference type="EMBL" id="JBHRYB010000013">
    <property type="protein sequence ID" value="MFC3680919.1"/>
    <property type="molecule type" value="Genomic_DNA"/>
</dbReference>